<comment type="caution">
    <text evidence="1">The sequence shown here is derived from an EMBL/GenBank/DDBJ whole genome shotgun (WGS) entry which is preliminary data.</text>
</comment>
<keyword evidence="2" id="KW-1185">Reference proteome</keyword>
<dbReference type="Proteomes" id="UP001327027">
    <property type="component" value="Unassembled WGS sequence"/>
</dbReference>
<dbReference type="EMBL" id="JAYKLX010000008">
    <property type="protein sequence ID" value="MEB3347358.1"/>
    <property type="molecule type" value="Genomic_DNA"/>
</dbReference>
<gene>
    <name evidence="1" type="ORF">U6A24_17920</name>
</gene>
<proteinExistence type="predicted"/>
<organism evidence="1 2">
    <name type="scientific">Aquimarina gracilis</name>
    <dbReference type="NCBI Taxonomy" id="874422"/>
    <lineage>
        <taxon>Bacteria</taxon>
        <taxon>Pseudomonadati</taxon>
        <taxon>Bacteroidota</taxon>
        <taxon>Flavobacteriia</taxon>
        <taxon>Flavobacteriales</taxon>
        <taxon>Flavobacteriaceae</taxon>
        <taxon>Aquimarina</taxon>
    </lineage>
</organism>
<evidence type="ECO:0000313" key="2">
    <source>
        <dbReference type="Proteomes" id="UP001327027"/>
    </source>
</evidence>
<protein>
    <recommendedName>
        <fullName evidence="3">Natural product</fullName>
    </recommendedName>
</protein>
<dbReference type="RefSeq" id="WP_324181380.1">
    <property type="nucleotide sequence ID" value="NZ_BAABAW010000025.1"/>
</dbReference>
<accession>A0ABU5ZZV1</accession>
<name>A0ABU5ZZV1_9FLAO</name>
<reference evidence="1 2" key="1">
    <citation type="journal article" date="2013" name="Int. J. Syst. Evol. Microbiol.">
        <title>Aquimarina gracilis sp. nov., isolated from the gut microflora of a mussel, Mytilus coruscus, and emended description of Aquimarina spongiae.</title>
        <authorList>
            <person name="Park S.C."/>
            <person name="Choe H.N."/>
            <person name="Baik K.S."/>
            <person name="Seong C.N."/>
        </authorList>
    </citation>
    <scope>NUCLEOTIDE SEQUENCE [LARGE SCALE GENOMIC DNA]</scope>
    <source>
        <strain evidence="1 2">PSC32</strain>
    </source>
</reference>
<evidence type="ECO:0000313" key="1">
    <source>
        <dbReference type="EMBL" id="MEB3347358.1"/>
    </source>
</evidence>
<evidence type="ECO:0008006" key="3">
    <source>
        <dbReference type="Google" id="ProtNLM"/>
    </source>
</evidence>
<sequence length="65" mass="6918">MKKTKLSLKKVTITKLNNLDAVKGGFTSVVHTYTGCHTADGNNTCPDTGKTNDDIVVTEDSLCCA</sequence>